<keyword evidence="3" id="KW-1185">Reference proteome</keyword>
<proteinExistence type="predicted"/>
<name>G0ND99_CAEBE</name>
<dbReference type="HOGENOM" id="CLU_2887841_0_0_1"/>
<evidence type="ECO:0000256" key="1">
    <source>
        <dbReference type="SAM" id="MobiDB-lite"/>
    </source>
</evidence>
<evidence type="ECO:0000313" key="2">
    <source>
        <dbReference type="EMBL" id="EGT58268.1"/>
    </source>
</evidence>
<dbReference type="EMBL" id="GL379867">
    <property type="protein sequence ID" value="EGT58268.1"/>
    <property type="molecule type" value="Genomic_DNA"/>
</dbReference>
<gene>
    <name evidence="2" type="ORF">CAEBREN_08422</name>
</gene>
<accession>G0ND99</accession>
<dbReference type="InParanoid" id="G0ND99"/>
<dbReference type="AlphaFoldDB" id="G0ND99"/>
<feature type="compositionally biased region" description="Acidic residues" evidence="1">
    <location>
        <begin position="33"/>
        <end position="48"/>
    </location>
</feature>
<sequence length="63" mass="7157">MKHLEDIVIRVIIQGEEPARAHLRVIDELYPYDSDEDSDDDTDDDTDDVQTSSQSLANPTPKQ</sequence>
<organism evidence="3">
    <name type="scientific">Caenorhabditis brenneri</name>
    <name type="common">Nematode worm</name>
    <dbReference type="NCBI Taxonomy" id="135651"/>
    <lineage>
        <taxon>Eukaryota</taxon>
        <taxon>Metazoa</taxon>
        <taxon>Ecdysozoa</taxon>
        <taxon>Nematoda</taxon>
        <taxon>Chromadorea</taxon>
        <taxon>Rhabditida</taxon>
        <taxon>Rhabditina</taxon>
        <taxon>Rhabditomorpha</taxon>
        <taxon>Rhabditoidea</taxon>
        <taxon>Rhabditidae</taxon>
        <taxon>Peloderinae</taxon>
        <taxon>Caenorhabditis</taxon>
    </lineage>
</organism>
<protein>
    <submittedName>
        <fullName evidence="2">Uncharacterized protein</fullName>
    </submittedName>
</protein>
<dbReference type="Proteomes" id="UP000008068">
    <property type="component" value="Unassembled WGS sequence"/>
</dbReference>
<evidence type="ECO:0000313" key="3">
    <source>
        <dbReference type="Proteomes" id="UP000008068"/>
    </source>
</evidence>
<reference evidence="3" key="1">
    <citation type="submission" date="2011-07" db="EMBL/GenBank/DDBJ databases">
        <authorList>
            <consortium name="Caenorhabditis brenneri Sequencing and Analysis Consortium"/>
            <person name="Wilson R.K."/>
        </authorList>
    </citation>
    <scope>NUCLEOTIDE SEQUENCE [LARGE SCALE GENOMIC DNA]</scope>
    <source>
        <strain evidence="3">PB2801</strain>
    </source>
</reference>
<feature type="region of interest" description="Disordered" evidence="1">
    <location>
        <begin position="31"/>
        <end position="63"/>
    </location>
</feature>